<reference evidence="2 3" key="1">
    <citation type="submission" date="2016-01" db="EMBL/GenBank/DDBJ databases">
        <title>Draft Genome Sequences of Seven Thermophilic Sporeformers Isolated from Foods.</title>
        <authorList>
            <person name="Berendsen E.M."/>
            <person name="Wells-Bennik M.H."/>
            <person name="Krawcyk A.O."/>
            <person name="De Jong A."/>
            <person name="Holsappel S."/>
            <person name="Eijlander R.T."/>
            <person name="Kuipers O.P."/>
        </authorList>
    </citation>
    <scope>NUCLEOTIDE SEQUENCE [LARGE SCALE GENOMIC DNA]</scope>
    <source>
        <strain evidence="2 3">B4135</strain>
    </source>
</reference>
<gene>
    <name evidence="2" type="ORF">B4135_2511</name>
</gene>
<evidence type="ECO:0000313" key="3">
    <source>
        <dbReference type="Proteomes" id="UP000075683"/>
    </source>
</evidence>
<organism evidence="2 3">
    <name type="scientific">Caldibacillus debilis</name>
    <dbReference type="NCBI Taxonomy" id="301148"/>
    <lineage>
        <taxon>Bacteria</taxon>
        <taxon>Bacillati</taxon>
        <taxon>Bacillota</taxon>
        <taxon>Bacilli</taxon>
        <taxon>Bacillales</taxon>
        <taxon>Bacillaceae</taxon>
        <taxon>Caldibacillus</taxon>
    </lineage>
</organism>
<dbReference type="EMBL" id="LQYT01000056">
    <property type="protein sequence ID" value="KYD17489.1"/>
    <property type="molecule type" value="Genomic_DNA"/>
</dbReference>
<dbReference type="RefSeq" id="WP_061569175.1">
    <property type="nucleotide sequence ID" value="NZ_LQYT01000056.1"/>
</dbReference>
<name>A0A150M002_9BACI</name>
<evidence type="ECO:0000313" key="2">
    <source>
        <dbReference type="EMBL" id="KYD17489.1"/>
    </source>
</evidence>
<protein>
    <submittedName>
        <fullName evidence="2">Uncharacterized protein</fullName>
    </submittedName>
</protein>
<dbReference type="AlphaFoldDB" id="A0A150M002"/>
<feature type="region of interest" description="Disordered" evidence="1">
    <location>
        <begin position="18"/>
        <end position="38"/>
    </location>
</feature>
<sequence length="108" mass="12626">MFFFVYFLLQQPFHWQKKNQKTKHNEQNPNPLKPDFETFDGESIGWDDGLLESNGAKNPAEVSGHMDGNRGRIHIIRIFRLRDEKKRICNDSVRESVEKLEANNGKPV</sequence>
<dbReference type="Proteomes" id="UP000075683">
    <property type="component" value="Unassembled WGS sequence"/>
</dbReference>
<evidence type="ECO:0000256" key="1">
    <source>
        <dbReference type="SAM" id="MobiDB-lite"/>
    </source>
</evidence>
<proteinExistence type="predicted"/>
<accession>A0A150M002</accession>
<comment type="caution">
    <text evidence="2">The sequence shown here is derived from an EMBL/GenBank/DDBJ whole genome shotgun (WGS) entry which is preliminary data.</text>
</comment>